<feature type="signal peptide" evidence="1">
    <location>
        <begin position="1"/>
        <end position="19"/>
    </location>
</feature>
<evidence type="ECO:0000256" key="1">
    <source>
        <dbReference type="SAM" id="SignalP"/>
    </source>
</evidence>
<reference evidence="2" key="1">
    <citation type="submission" date="2014-09" db="EMBL/GenBank/DDBJ databases">
        <authorList>
            <person name="Magalhaes I.L.F."/>
            <person name="Oliveira U."/>
            <person name="Santos F.R."/>
            <person name="Vidigal T.H.D.A."/>
            <person name="Brescovit A.D."/>
            <person name="Santos A.J."/>
        </authorList>
    </citation>
    <scope>NUCLEOTIDE SEQUENCE</scope>
    <source>
        <tissue evidence="2">Shoot tissue taken approximately 20 cm above the soil surface</tissue>
    </source>
</reference>
<proteinExistence type="predicted"/>
<keyword evidence="1" id="KW-0732">Signal</keyword>
<feature type="chain" id="PRO_5002062950" evidence="1">
    <location>
        <begin position="20"/>
        <end position="48"/>
    </location>
</feature>
<name>A0A0A9BIP2_ARUDO</name>
<dbReference type="AlphaFoldDB" id="A0A0A9BIP2"/>
<organism evidence="2">
    <name type="scientific">Arundo donax</name>
    <name type="common">Giant reed</name>
    <name type="synonym">Donax arundinaceus</name>
    <dbReference type="NCBI Taxonomy" id="35708"/>
    <lineage>
        <taxon>Eukaryota</taxon>
        <taxon>Viridiplantae</taxon>
        <taxon>Streptophyta</taxon>
        <taxon>Embryophyta</taxon>
        <taxon>Tracheophyta</taxon>
        <taxon>Spermatophyta</taxon>
        <taxon>Magnoliopsida</taxon>
        <taxon>Liliopsida</taxon>
        <taxon>Poales</taxon>
        <taxon>Poaceae</taxon>
        <taxon>PACMAD clade</taxon>
        <taxon>Arundinoideae</taxon>
        <taxon>Arundineae</taxon>
        <taxon>Arundo</taxon>
    </lineage>
</organism>
<dbReference type="EMBL" id="GBRH01238778">
    <property type="protein sequence ID" value="JAD59117.1"/>
    <property type="molecule type" value="Transcribed_RNA"/>
</dbReference>
<reference evidence="2" key="2">
    <citation type="journal article" date="2015" name="Data Brief">
        <title>Shoot transcriptome of the giant reed, Arundo donax.</title>
        <authorList>
            <person name="Barrero R.A."/>
            <person name="Guerrero F.D."/>
            <person name="Moolhuijzen P."/>
            <person name="Goolsby J.A."/>
            <person name="Tidwell J."/>
            <person name="Bellgard S.E."/>
            <person name="Bellgard M.I."/>
        </authorList>
    </citation>
    <scope>NUCLEOTIDE SEQUENCE</scope>
    <source>
        <tissue evidence="2">Shoot tissue taken approximately 20 cm above the soil surface</tissue>
    </source>
</reference>
<protein>
    <submittedName>
        <fullName evidence="2">Uncharacterized protein</fullName>
    </submittedName>
</protein>
<sequence length="48" mass="5379">MMDIAFVTKFLSLITRLLTMGVCPLPMAQSLATNIHQRLIYSLATHLC</sequence>
<evidence type="ECO:0000313" key="2">
    <source>
        <dbReference type="EMBL" id="JAD59117.1"/>
    </source>
</evidence>
<accession>A0A0A9BIP2</accession>